<comment type="caution">
    <text evidence="2">The sequence shown here is derived from an EMBL/GenBank/DDBJ whole genome shotgun (WGS) entry which is preliminary data.</text>
</comment>
<sequence>MFCSNKMVNEVYMKMISLILYAFLVFIFLHLTFCSAQPTVRYEDRNKETEKSLEITSEKDAVQLKENFDITPFRTQINLPDKKIDFSKSSNDVWYLYDVKDNATVKSKTIKGTTNGFRVQVIATDDLDEANRIQEELKAIKGSNEIYSVFEPPFYKILIGDFKTSEEANSLRFKLNQLGYSDSKVVKSSINIFE</sequence>
<proteinExistence type="predicted"/>
<organism evidence="2">
    <name type="scientific">Ignavibacterium album</name>
    <dbReference type="NCBI Taxonomy" id="591197"/>
    <lineage>
        <taxon>Bacteria</taxon>
        <taxon>Pseudomonadati</taxon>
        <taxon>Ignavibacteriota</taxon>
        <taxon>Ignavibacteria</taxon>
        <taxon>Ignavibacteriales</taxon>
        <taxon>Ignavibacteriaceae</taxon>
        <taxon>Ignavibacterium</taxon>
    </lineage>
</organism>
<reference evidence="2" key="1">
    <citation type="journal article" date="2020" name="mSystems">
        <title>Genome- and Community-Level Interaction Insights into Carbon Utilization and Element Cycling Functions of Hydrothermarchaeota in Hydrothermal Sediment.</title>
        <authorList>
            <person name="Zhou Z."/>
            <person name="Liu Y."/>
            <person name="Xu W."/>
            <person name="Pan J."/>
            <person name="Luo Z.H."/>
            <person name="Li M."/>
        </authorList>
    </citation>
    <scope>NUCLEOTIDE SEQUENCE [LARGE SCALE GENOMIC DNA]</scope>
    <source>
        <strain evidence="2">SpSt-479</strain>
    </source>
</reference>
<dbReference type="InterPro" id="IPR036680">
    <property type="entry name" value="SPOR-like_sf"/>
</dbReference>
<name>A0A7V3E6V5_9BACT</name>
<dbReference type="EMBL" id="DSUJ01000008">
    <property type="protein sequence ID" value="HFI91415.1"/>
    <property type="molecule type" value="Genomic_DNA"/>
</dbReference>
<dbReference type="SUPFAM" id="SSF110997">
    <property type="entry name" value="Sporulation related repeat"/>
    <property type="match status" value="1"/>
</dbReference>
<evidence type="ECO:0000313" key="2">
    <source>
        <dbReference type="EMBL" id="HFI91415.1"/>
    </source>
</evidence>
<gene>
    <name evidence="2" type="ORF">ENS31_07785</name>
</gene>
<feature type="domain" description="SPOR" evidence="1">
    <location>
        <begin position="111"/>
        <end position="188"/>
    </location>
</feature>
<evidence type="ECO:0000259" key="1">
    <source>
        <dbReference type="PROSITE" id="PS51724"/>
    </source>
</evidence>
<dbReference type="InterPro" id="IPR007730">
    <property type="entry name" value="SPOR-like_dom"/>
</dbReference>
<dbReference type="PROSITE" id="PS51724">
    <property type="entry name" value="SPOR"/>
    <property type="match status" value="1"/>
</dbReference>
<dbReference type="GO" id="GO:0042834">
    <property type="term" value="F:peptidoglycan binding"/>
    <property type="evidence" value="ECO:0007669"/>
    <property type="project" value="InterPro"/>
</dbReference>
<accession>A0A7V3E6V5</accession>
<dbReference type="AlphaFoldDB" id="A0A7V3E6V5"/>
<dbReference type="Pfam" id="PF05036">
    <property type="entry name" value="SPOR"/>
    <property type="match status" value="1"/>
</dbReference>
<dbReference type="Gene3D" id="3.30.70.1070">
    <property type="entry name" value="Sporulation related repeat"/>
    <property type="match status" value="1"/>
</dbReference>
<protein>
    <submittedName>
        <fullName evidence="2">SPOR domain-containing protein</fullName>
    </submittedName>
</protein>